<sequence>MAISRATAMSKYGAVMLSLLLVIYVSATAAGGDSCGIPTTALEKCVLDVINSLSFVQPACCDEMANEVGCGCVLRDILVKYGHYDPQKPFCPTGTACDTV</sequence>
<evidence type="ECO:0008006" key="4">
    <source>
        <dbReference type="Google" id="ProtNLM"/>
    </source>
</evidence>
<dbReference type="Proteomes" id="UP000636709">
    <property type="component" value="Unassembled WGS sequence"/>
</dbReference>
<keyword evidence="3" id="KW-1185">Reference proteome</keyword>
<accession>A0A835DV07</accession>
<reference evidence="2" key="1">
    <citation type="submission" date="2020-07" db="EMBL/GenBank/DDBJ databases">
        <title>Genome sequence and genetic diversity analysis of an under-domesticated orphan crop, white fonio (Digitaria exilis).</title>
        <authorList>
            <person name="Bennetzen J.L."/>
            <person name="Chen S."/>
            <person name="Ma X."/>
            <person name="Wang X."/>
            <person name="Yssel A.E.J."/>
            <person name="Chaluvadi S.R."/>
            <person name="Johnson M."/>
            <person name="Gangashetty P."/>
            <person name="Hamidou F."/>
            <person name="Sanogo M.D."/>
            <person name="Zwaenepoel A."/>
            <person name="Wallace J."/>
            <person name="Van De Peer Y."/>
            <person name="Van Deynze A."/>
        </authorList>
    </citation>
    <scope>NUCLEOTIDE SEQUENCE</scope>
    <source>
        <tissue evidence="2">Leaves</tissue>
    </source>
</reference>
<organism evidence="2 3">
    <name type="scientific">Digitaria exilis</name>
    <dbReference type="NCBI Taxonomy" id="1010633"/>
    <lineage>
        <taxon>Eukaryota</taxon>
        <taxon>Viridiplantae</taxon>
        <taxon>Streptophyta</taxon>
        <taxon>Embryophyta</taxon>
        <taxon>Tracheophyta</taxon>
        <taxon>Spermatophyta</taxon>
        <taxon>Magnoliopsida</taxon>
        <taxon>Liliopsida</taxon>
        <taxon>Poales</taxon>
        <taxon>Poaceae</taxon>
        <taxon>PACMAD clade</taxon>
        <taxon>Panicoideae</taxon>
        <taxon>Panicodae</taxon>
        <taxon>Paniceae</taxon>
        <taxon>Anthephorinae</taxon>
        <taxon>Digitaria</taxon>
    </lineage>
</organism>
<dbReference type="OrthoDB" id="663401at2759"/>
<dbReference type="Gramene" id="Dexi7A01G0000390.1">
    <property type="protein sequence ID" value="Dexi7A01G0000390.1:cds"/>
    <property type="gene ID" value="Dexi7A01G0000390"/>
</dbReference>
<name>A0A835DV07_9POAL</name>
<keyword evidence="1" id="KW-0732">Signal</keyword>
<evidence type="ECO:0000313" key="3">
    <source>
        <dbReference type="Proteomes" id="UP000636709"/>
    </source>
</evidence>
<protein>
    <recommendedName>
        <fullName evidence="4">Bifunctional inhibitor/plant lipid transfer protein/seed storage helical domain-containing protein</fullName>
    </recommendedName>
</protein>
<dbReference type="AlphaFoldDB" id="A0A835DV07"/>
<gene>
    <name evidence="2" type="ORF">HU200_065437</name>
</gene>
<evidence type="ECO:0000256" key="1">
    <source>
        <dbReference type="SAM" id="SignalP"/>
    </source>
</evidence>
<evidence type="ECO:0000313" key="2">
    <source>
        <dbReference type="EMBL" id="KAF8647286.1"/>
    </source>
</evidence>
<comment type="caution">
    <text evidence="2">The sequence shown here is derived from an EMBL/GenBank/DDBJ whole genome shotgun (WGS) entry which is preliminary data.</text>
</comment>
<feature type="signal peptide" evidence="1">
    <location>
        <begin position="1"/>
        <end position="29"/>
    </location>
</feature>
<feature type="chain" id="PRO_5032708550" description="Bifunctional inhibitor/plant lipid transfer protein/seed storage helical domain-containing protein" evidence="1">
    <location>
        <begin position="30"/>
        <end position="100"/>
    </location>
</feature>
<proteinExistence type="predicted"/>
<dbReference type="EMBL" id="JACEFO010002865">
    <property type="protein sequence ID" value="KAF8647286.1"/>
    <property type="molecule type" value="Genomic_DNA"/>
</dbReference>